<sequence>LAVQDIQSRPLRGNPSFPAYTERPQTPPKLARFPGIQSPEILEKRLADFVHKLHSYQQSWEGSGKRQCPGPRDHQGLEDQDSMSRRPSASRPASRSPSDGQRIVLPAVQTRDDPRGMGGHGERHRLLSDSRAFQLQPSSDRVRQNLPTPVADDWRSLGPSRDLGVHSILNPSGPESSRQTNRRSTIAESPQSVGSISQLGPSASTTTPTTSFPSLQTSVSTPPAGESYNAPYAHQRRILTPRSPSRAISSGRGRAMTTIDAQISPFLPPRSARNEGNPPLESPPVPNPATRYQQHYGFPSTSAPVIDRRTSMPASGQAPLSQSASPSISVSSQNPSSAQTSPASFLYHKGGQGVQAPAAPTSSSSSYFPGSFAPSMQNTSGGGMQGMQYQGSQEGPYSAPDPQTPGGGSSLNSTNAGSSRQTSASDPIQVLTITTSSGQYQVPVDVHQASRLADEKRARNAGASARFRQRRKEKEREASTSIETLQKETRELERRLHEVEQERDFYRSERDRFRDAVFRSSDLRHLAMQGPPSPNSMRGNSSFSTPRQNPGAPSGFGAQPPPSLAERAPRRRRIDGQGEFASMPYTTGHPLAPASLPPVNAPSHAPGPPQGPQSLPPLRMEAPATTQAAASTQPAATSGPQSTFEPYPRPPGPFDRPWQPDNSRR</sequence>
<feature type="compositionally biased region" description="Low complexity" evidence="1">
    <location>
        <begin position="201"/>
        <end position="218"/>
    </location>
</feature>
<evidence type="ECO:0000256" key="1">
    <source>
        <dbReference type="SAM" id="MobiDB-lite"/>
    </source>
</evidence>
<feature type="compositionally biased region" description="Polar residues" evidence="1">
    <location>
        <begin position="410"/>
        <end position="426"/>
    </location>
</feature>
<feature type="compositionally biased region" description="Low complexity" evidence="1">
    <location>
        <begin position="85"/>
        <end position="98"/>
    </location>
</feature>
<evidence type="ECO:0000313" key="4">
    <source>
        <dbReference type="Proteomes" id="UP000701801"/>
    </source>
</evidence>
<feature type="region of interest" description="Disordered" evidence="1">
    <location>
        <begin position="1"/>
        <end position="37"/>
    </location>
</feature>
<feature type="compositionally biased region" description="Polar residues" evidence="1">
    <location>
        <begin position="169"/>
        <end position="200"/>
    </location>
</feature>
<name>A0A9N9M4D6_9HELO</name>
<keyword evidence="4" id="KW-1185">Reference proteome</keyword>
<feature type="compositionally biased region" description="Low complexity" evidence="1">
    <location>
        <begin position="356"/>
        <end position="375"/>
    </location>
</feature>
<feature type="compositionally biased region" description="Basic and acidic residues" evidence="1">
    <location>
        <begin position="110"/>
        <end position="128"/>
    </location>
</feature>
<feature type="compositionally biased region" description="Pro residues" evidence="1">
    <location>
        <begin position="595"/>
        <end position="615"/>
    </location>
</feature>
<feature type="compositionally biased region" description="Low complexity" evidence="1">
    <location>
        <begin position="386"/>
        <end position="395"/>
    </location>
</feature>
<reference evidence="3" key="1">
    <citation type="submission" date="2021-07" db="EMBL/GenBank/DDBJ databases">
        <authorList>
            <person name="Durling M."/>
        </authorList>
    </citation>
    <scope>NUCLEOTIDE SEQUENCE</scope>
</reference>
<accession>A0A9N9M4D6</accession>
<dbReference type="PROSITE" id="PS00036">
    <property type="entry name" value="BZIP_BASIC"/>
    <property type="match status" value="1"/>
</dbReference>
<feature type="domain" description="BZIP" evidence="2">
    <location>
        <begin position="455"/>
        <end position="513"/>
    </location>
</feature>
<dbReference type="GO" id="GO:0003700">
    <property type="term" value="F:DNA-binding transcription factor activity"/>
    <property type="evidence" value="ECO:0007669"/>
    <property type="project" value="InterPro"/>
</dbReference>
<feature type="compositionally biased region" description="Polar residues" evidence="1">
    <location>
        <begin position="535"/>
        <end position="548"/>
    </location>
</feature>
<proteinExistence type="predicted"/>
<dbReference type="OrthoDB" id="2247093at2759"/>
<dbReference type="Gene3D" id="1.20.5.170">
    <property type="match status" value="1"/>
</dbReference>
<protein>
    <recommendedName>
        <fullName evidence="2">BZIP domain-containing protein</fullName>
    </recommendedName>
</protein>
<gene>
    <name evidence="3" type="ORF">HYALB_00009579</name>
</gene>
<dbReference type="InterPro" id="IPR004827">
    <property type="entry name" value="bZIP"/>
</dbReference>
<dbReference type="AlphaFoldDB" id="A0A9N9M4D6"/>
<organism evidence="3 4">
    <name type="scientific">Hymenoscyphus albidus</name>
    <dbReference type="NCBI Taxonomy" id="595503"/>
    <lineage>
        <taxon>Eukaryota</taxon>
        <taxon>Fungi</taxon>
        <taxon>Dikarya</taxon>
        <taxon>Ascomycota</taxon>
        <taxon>Pezizomycotina</taxon>
        <taxon>Leotiomycetes</taxon>
        <taxon>Helotiales</taxon>
        <taxon>Helotiaceae</taxon>
        <taxon>Hymenoscyphus</taxon>
    </lineage>
</organism>
<feature type="region of interest" description="Disordered" evidence="1">
    <location>
        <begin position="454"/>
        <end position="481"/>
    </location>
</feature>
<feature type="non-terminal residue" evidence="3">
    <location>
        <position position="1"/>
    </location>
</feature>
<feature type="compositionally biased region" description="Low complexity" evidence="1">
    <location>
        <begin position="655"/>
        <end position="665"/>
    </location>
</feature>
<comment type="caution">
    <text evidence="3">The sequence shown here is derived from an EMBL/GenBank/DDBJ whole genome shotgun (WGS) entry which is preliminary data.</text>
</comment>
<evidence type="ECO:0000313" key="3">
    <source>
        <dbReference type="EMBL" id="CAG8983977.1"/>
    </source>
</evidence>
<dbReference type="PROSITE" id="PS50217">
    <property type="entry name" value="BZIP"/>
    <property type="match status" value="1"/>
</dbReference>
<feature type="region of interest" description="Disordered" evidence="1">
    <location>
        <begin position="523"/>
        <end position="665"/>
    </location>
</feature>
<evidence type="ECO:0000259" key="2">
    <source>
        <dbReference type="PROSITE" id="PS50217"/>
    </source>
</evidence>
<feature type="region of interest" description="Disordered" evidence="1">
    <location>
        <begin position="55"/>
        <end position="426"/>
    </location>
</feature>
<dbReference type="CDD" id="cd14705">
    <property type="entry name" value="bZIP_Zip1"/>
    <property type="match status" value="1"/>
</dbReference>
<feature type="compositionally biased region" description="Low complexity" evidence="1">
    <location>
        <begin position="313"/>
        <end position="344"/>
    </location>
</feature>
<dbReference type="Proteomes" id="UP000701801">
    <property type="component" value="Unassembled WGS sequence"/>
</dbReference>
<feature type="compositionally biased region" description="Low complexity" evidence="1">
    <location>
        <begin position="616"/>
        <end position="638"/>
    </location>
</feature>
<dbReference type="EMBL" id="CAJVRM010000746">
    <property type="protein sequence ID" value="CAG8983977.1"/>
    <property type="molecule type" value="Genomic_DNA"/>
</dbReference>